<protein>
    <submittedName>
        <fullName evidence="2">Uncharacterized protein</fullName>
    </submittedName>
</protein>
<keyword evidence="1" id="KW-0812">Transmembrane</keyword>
<keyword evidence="1" id="KW-1133">Transmembrane helix</keyword>
<accession>A0ABQ8IRW9</accession>
<dbReference type="EMBL" id="NJHN03000123">
    <property type="protein sequence ID" value="KAH9413034.1"/>
    <property type="molecule type" value="Genomic_DNA"/>
</dbReference>
<dbReference type="Proteomes" id="UP000887458">
    <property type="component" value="Unassembled WGS sequence"/>
</dbReference>
<sequence>MSRKKKLLTEKNPILSILNRFKSNLIESIPWLGIRSVKLSLLLLLLIITIMTITIILNKID</sequence>
<keyword evidence="3" id="KW-1185">Reference proteome</keyword>
<proteinExistence type="predicted"/>
<reference evidence="2 3" key="2">
    <citation type="journal article" date="2022" name="Mol. Biol. Evol.">
        <title>Comparative Genomics Reveals Insights into the Divergent Evolution of Astigmatic Mites and Household Pest Adaptations.</title>
        <authorList>
            <person name="Xiong Q."/>
            <person name="Wan A.T."/>
            <person name="Liu X."/>
            <person name="Fung C.S."/>
            <person name="Xiao X."/>
            <person name="Malainual N."/>
            <person name="Hou J."/>
            <person name="Wang L."/>
            <person name="Wang M."/>
            <person name="Yang K.Y."/>
            <person name="Cui Y."/>
            <person name="Leung E.L."/>
            <person name="Nong W."/>
            <person name="Shin S.K."/>
            <person name="Au S.W."/>
            <person name="Jeong K.Y."/>
            <person name="Chew F.T."/>
            <person name="Hui J.H."/>
            <person name="Leung T.F."/>
            <person name="Tungtrongchitr A."/>
            <person name="Zhong N."/>
            <person name="Liu Z."/>
            <person name="Tsui S.K."/>
        </authorList>
    </citation>
    <scope>NUCLEOTIDE SEQUENCE [LARGE SCALE GENOMIC DNA]</scope>
    <source>
        <strain evidence="2">Derp</strain>
    </source>
</reference>
<name>A0ABQ8IRW9_DERPT</name>
<keyword evidence="1" id="KW-0472">Membrane</keyword>
<evidence type="ECO:0000256" key="1">
    <source>
        <dbReference type="SAM" id="Phobius"/>
    </source>
</evidence>
<gene>
    <name evidence="2" type="ORF">DERP_006719</name>
</gene>
<organism evidence="2 3">
    <name type="scientific">Dermatophagoides pteronyssinus</name>
    <name type="common">European house dust mite</name>
    <dbReference type="NCBI Taxonomy" id="6956"/>
    <lineage>
        <taxon>Eukaryota</taxon>
        <taxon>Metazoa</taxon>
        <taxon>Ecdysozoa</taxon>
        <taxon>Arthropoda</taxon>
        <taxon>Chelicerata</taxon>
        <taxon>Arachnida</taxon>
        <taxon>Acari</taxon>
        <taxon>Acariformes</taxon>
        <taxon>Sarcoptiformes</taxon>
        <taxon>Astigmata</taxon>
        <taxon>Psoroptidia</taxon>
        <taxon>Analgoidea</taxon>
        <taxon>Pyroglyphidae</taxon>
        <taxon>Dermatophagoidinae</taxon>
        <taxon>Dermatophagoides</taxon>
    </lineage>
</organism>
<evidence type="ECO:0000313" key="3">
    <source>
        <dbReference type="Proteomes" id="UP000887458"/>
    </source>
</evidence>
<feature type="transmembrane region" description="Helical" evidence="1">
    <location>
        <begin position="39"/>
        <end position="57"/>
    </location>
</feature>
<reference evidence="2 3" key="1">
    <citation type="journal article" date="2018" name="J. Allergy Clin. Immunol.">
        <title>High-quality assembly of Dermatophagoides pteronyssinus genome and transcriptome reveals a wide range of novel allergens.</title>
        <authorList>
            <person name="Liu X.Y."/>
            <person name="Yang K.Y."/>
            <person name="Wang M.Q."/>
            <person name="Kwok J.S."/>
            <person name="Zeng X."/>
            <person name="Yang Z."/>
            <person name="Xiao X.J."/>
            <person name="Lau C.P."/>
            <person name="Li Y."/>
            <person name="Huang Z.M."/>
            <person name="Ba J.G."/>
            <person name="Yim A.K."/>
            <person name="Ouyang C.Y."/>
            <person name="Ngai S.M."/>
            <person name="Chan T.F."/>
            <person name="Leung E.L."/>
            <person name="Liu L."/>
            <person name="Liu Z.G."/>
            <person name="Tsui S.K."/>
        </authorList>
    </citation>
    <scope>NUCLEOTIDE SEQUENCE [LARGE SCALE GENOMIC DNA]</scope>
    <source>
        <strain evidence="2">Derp</strain>
    </source>
</reference>
<comment type="caution">
    <text evidence="2">The sequence shown here is derived from an EMBL/GenBank/DDBJ whole genome shotgun (WGS) entry which is preliminary data.</text>
</comment>
<evidence type="ECO:0000313" key="2">
    <source>
        <dbReference type="EMBL" id="KAH9413034.1"/>
    </source>
</evidence>